<dbReference type="GO" id="GO:0000160">
    <property type="term" value="P:phosphorelay signal transduction system"/>
    <property type="evidence" value="ECO:0007669"/>
    <property type="project" value="UniProtKB-KW"/>
</dbReference>
<protein>
    <submittedName>
        <fullName evidence="11">Two-component system response regulator</fullName>
    </submittedName>
</protein>
<comment type="caution">
    <text evidence="11">The sequence shown here is derived from an EMBL/GenBank/DDBJ whole genome shotgun (WGS) entry which is preliminary data.</text>
</comment>
<dbReference type="Proteomes" id="UP000077134">
    <property type="component" value="Unassembled WGS sequence"/>
</dbReference>
<dbReference type="EMBL" id="LSFN01000036">
    <property type="protein sequence ID" value="OAB71822.1"/>
    <property type="molecule type" value="Genomic_DNA"/>
</dbReference>
<accession>A0A167B847</accession>
<evidence type="ECO:0000256" key="4">
    <source>
        <dbReference type="ARBA" id="ARBA00023012"/>
    </source>
</evidence>
<dbReference type="InterPro" id="IPR001789">
    <property type="entry name" value="Sig_transdc_resp-reg_receiver"/>
</dbReference>
<reference evidence="11 12" key="1">
    <citation type="submission" date="2016-02" db="EMBL/GenBank/DDBJ databases">
        <title>Paenibacillus sp. LPB0068, isolated from Crassostrea gigas.</title>
        <authorList>
            <person name="Shin S.-K."/>
            <person name="Yi H."/>
        </authorList>
    </citation>
    <scope>NUCLEOTIDE SEQUENCE [LARGE SCALE GENOMIC DNA]</scope>
    <source>
        <strain evidence="11 12">LPB0068</strain>
    </source>
</reference>
<feature type="modified residue" description="4-aspartylphosphate" evidence="8">
    <location>
        <position position="55"/>
    </location>
</feature>
<dbReference type="SUPFAM" id="SSF46689">
    <property type="entry name" value="Homeodomain-like"/>
    <property type="match status" value="1"/>
</dbReference>
<dbReference type="RefSeq" id="WP_068660437.1">
    <property type="nucleotide sequence ID" value="NZ_CP017770.1"/>
</dbReference>
<organism evidence="11 12">
    <name type="scientific">Paenibacillus crassostreae</name>
    <dbReference type="NCBI Taxonomy" id="1763538"/>
    <lineage>
        <taxon>Bacteria</taxon>
        <taxon>Bacillati</taxon>
        <taxon>Bacillota</taxon>
        <taxon>Bacilli</taxon>
        <taxon>Bacillales</taxon>
        <taxon>Paenibacillaceae</taxon>
        <taxon>Paenibacillus</taxon>
    </lineage>
</organism>
<evidence type="ECO:0000256" key="6">
    <source>
        <dbReference type="ARBA" id="ARBA00023125"/>
    </source>
</evidence>
<dbReference type="PROSITE" id="PS50110">
    <property type="entry name" value="RESPONSE_REGULATORY"/>
    <property type="match status" value="1"/>
</dbReference>
<evidence type="ECO:0000256" key="2">
    <source>
        <dbReference type="ARBA" id="ARBA00022490"/>
    </source>
</evidence>
<evidence type="ECO:0000256" key="8">
    <source>
        <dbReference type="PROSITE-ProRule" id="PRU00169"/>
    </source>
</evidence>
<dbReference type="Pfam" id="PF00072">
    <property type="entry name" value="Response_reg"/>
    <property type="match status" value="1"/>
</dbReference>
<dbReference type="InterPro" id="IPR018060">
    <property type="entry name" value="HTH_AraC"/>
</dbReference>
<dbReference type="PANTHER" id="PTHR42713">
    <property type="entry name" value="HISTIDINE KINASE-RELATED"/>
    <property type="match status" value="1"/>
</dbReference>
<dbReference type="InterPro" id="IPR051552">
    <property type="entry name" value="HptR"/>
</dbReference>
<keyword evidence="7" id="KW-0804">Transcription</keyword>
<evidence type="ECO:0000313" key="12">
    <source>
        <dbReference type="Proteomes" id="UP000077134"/>
    </source>
</evidence>
<evidence type="ECO:0000256" key="1">
    <source>
        <dbReference type="ARBA" id="ARBA00004496"/>
    </source>
</evidence>
<dbReference type="PANTHER" id="PTHR42713:SF3">
    <property type="entry name" value="TRANSCRIPTIONAL REGULATORY PROTEIN HPTR"/>
    <property type="match status" value="1"/>
</dbReference>
<keyword evidence="6" id="KW-0238">DNA-binding</keyword>
<dbReference type="STRING" id="1763538.LPB68_13285"/>
<feature type="domain" description="Response regulatory" evidence="10">
    <location>
        <begin position="3"/>
        <end position="120"/>
    </location>
</feature>
<dbReference type="PRINTS" id="PR00032">
    <property type="entry name" value="HTHARAC"/>
</dbReference>
<dbReference type="InterPro" id="IPR009057">
    <property type="entry name" value="Homeodomain-like_sf"/>
</dbReference>
<dbReference type="GO" id="GO:0043565">
    <property type="term" value="F:sequence-specific DNA binding"/>
    <property type="evidence" value="ECO:0007669"/>
    <property type="project" value="InterPro"/>
</dbReference>
<dbReference type="OrthoDB" id="159632at2"/>
<dbReference type="AlphaFoldDB" id="A0A167B847"/>
<keyword evidence="5" id="KW-0805">Transcription regulation</keyword>
<dbReference type="Gene3D" id="1.10.10.60">
    <property type="entry name" value="Homeodomain-like"/>
    <property type="match status" value="2"/>
</dbReference>
<gene>
    <name evidence="11" type="ORF">PNBC_17605</name>
</gene>
<proteinExistence type="predicted"/>
<feature type="domain" description="HTH araC/xylS-type" evidence="9">
    <location>
        <begin position="443"/>
        <end position="541"/>
    </location>
</feature>
<dbReference type="GO" id="GO:0003700">
    <property type="term" value="F:DNA-binding transcription factor activity"/>
    <property type="evidence" value="ECO:0007669"/>
    <property type="project" value="InterPro"/>
</dbReference>
<keyword evidence="3 8" id="KW-0597">Phosphoprotein</keyword>
<dbReference type="SUPFAM" id="SSF52172">
    <property type="entry name" value="CheY-like"/>
    <property type="match status" value="1"/>
</dbReference>
<dbReference type="PROSITE" id="PS01124">
    <property type="entry name" value="HTH_ARAC_FAMILY_2"/>
    <property type="match status" value="1"/>
</dbReference>
<keyword evidence="2" id="KW-0963">Cytoplasm</keyword>
<keyword evidence="4" id="KW-0902">Two-component regulatory system</keyword>
<dbReference type="Gene3D" id="3.40.50.2300">
    <property type="match status" value="1"/>
</dbReference>
<dbReference type="CDD" id="cd17536">
    <property type="entry name" value="REC_YesN-like"/>
    <property type="match status" value="1"/>
</dbReference>
<evidence type="ECO:0000256" key="5">
    <source>
        <dbReference type="ARBA" id="ARBA00023015"/>
    </source>
</evidence>
<dbReference type="InterPro" id="IPR020449">
    <property type="entry name" value="Tscrpt_reg_AraC-type_HTH"/>
</dbReference>
<dbReference type="GO" id="GO:0005737">
    <property type="term" value="C:cytoplasm"/>
    <property type="evidence" value="ECO:0007669"/>
    <property type="project" value="UniProtKB-SubCell"/>
</dbReference>
<evidence type="ECO:0000256" key="3">
    <source>
        <dbReference type="ARBA" id="ARBA00022553"/>
    </source>
</evidence>
<dbReference type="InterPro" id="IPR018062">
    <property type="entry name" value="HTH_AraC-typ_CS"/>
</dbReference>
<comment type="subcellular location">
    <subcellularLocation>
        <location evidence="1">Cytoplasm</location>
    </subcellularLocation>
</comment>
<evidence type="ECO:0000256" key="7">
    <source>
        <dbReference type="ARBA" id="ARBA00023163"/>
    </source>
</evidence>
<dbReference type="InterPro" id="IPR011006">
    <property type="entry name" value="CheY-like_superfamily"/>
</dbReference>
<keyword evidence="12" id="KW-1185">Reference proteome</keyword>
<dbReference type="KEGG" id="pcx:LPB68_13285"/>
<name>A0A167B847_9BACL</name>
<sequence length="545" mass="62477">MYNILIIDDEEPVREAIRILGDWDGLGINQIMEATDGETALEILNDCKIDIAIVDMKMPEMDGVEFLQVVEQQHPELLTIVISGYNNFEYARQAIRSKVTDYLLKPVNRADLSQALYKAVGQLEAKREQKSEFIANNIKLNMSLPKLKEKIYQSLIDKSYKKYANETLLPLIGVVNPDHKFGVAVIRILNLESIRISRFKSDTNLLHFAVDNIISELTGNDLQTFSFSNPKEEREMIAICTKDSGSLEELSFQFTYLMKQIASNLKDLFGIKILVGMGKPCGNILDIAGSYESGQAAIRTINLLDPNEVVITNWGHITETRDIQSIMVRMPFICNALEAGNLNQARSFIEEFIQKVKGLGHFNLGDTDRMIHEFVILLNDKAIELGVSSEKLPRGGVFDLRKVGIVADIADFEQFSSLLIEILEYYNAVIRKSTSTHSIFDPKDIKDYIDGHYFEDFKVSSFTEKYFLSREYIMKLFKQQYGYGIHEYVQKVRMDKAKELLLESNLKILEISEMLGYKDKNYFSKAFRNYYSISPTEYRMQIWQG</sequence>
<evidence type="ECO:0000259" key="10">
    <source>
        <dbReference type="PROSITE" id="PS50110"/>
    </source>
</evidence>
<dbReference type="PROSITE" id="PS00041">
    <property type="entry name" value="HTH_ARAC_FAMILY_1"/>
    <property type="match status" value="1"/>
</dbReference>
<dbReference type="SMART" id="SM00448">
    <property type="entry name" value="REC"/>
    <property type="match status" value="1"/>
</dbReference>
<evidence type="ECO:0000313" key="11">
    <source>
        <dbReference type="EMBL" id="OAB71822.1"/>
    </source>
</evidence>
<evidence type="ECO:0000259" key="9">
    <source>
        <dbReference type="PROSITE" id="PS01124"/>
    </source>
</evidence>
<dbReference type="SMART" id="SM00342">
    <property type="entry name" value="HTH_ARAC"/>
    <property type="match status" value="1"/>
</dbReference>
<dbReference type="Pfam" id="PF12833">
    <property type="entry name" value="HTH_18"/>
    <property type="match status" value="1"/>
</dbReference>